<dbReference type="STRING" id="1444770.AF72_04205"/>
<dbReference type="eggNOG" id="COG3500">
    <property type="taxonomic scope" value="Bacteria"/>
</dbReference>
<dbReference type="AlphaFoldDB" id="Z9JK34"/>
<evidence type="ECO:0000313" key="2">
    <source>
        <dbReference type="EMBL" id="EWS78780.1"/>
    </source>
</evidence>
<evidence type="ECO:0000256" key="1">
    <source>
        <dbReference type="SAM" id="MobiDB-lite"/>
    </source>
</evidence>
<dbReference type="RefSeq" id="WP_329957042.1">
    <property type="nucleotide sequence ID" value="NZ_CP087692.1"/>
</dbReference>
<comment type="caution">
    <text evidence="2">The sequence shown here is derived from an EMBL/GenBank/DDBJ whole genome shotgun (WGS) entry which is preliminary data.</text>
</comment>
<feature type="region of interest" description="Disordered" evidence="1">
    <location>
        <begin position="124"/>
        <end position="143"/>
    </location>
</feature>
<feature type="compositionally biased region" description="Polar residues" evidence="1">
    <location>
        <begin position="130"/>
        <end position="139"/>
    </location>
</feature>
<sequence>MSPQRYLTRHGDTIDWLAWKYYGRTDAAIHIMANDTDITALIAERMVGVRLADASGSHADTLEIVLADPLANAPLRLPPMGAELQLSLSYDGQLRQMGVFVCSGDRVVRLAWHDDAACPCCSLGRHSPRQQRSSNSKNTLLAGGHHTRNHAVHHGRRTWDGVSDFSLTIWRDVTAH</sequence>
<dbReference type="Proteomes" id="UP000020406">
    <property type="component" value="Unassembled WGS sequence"/>
</dbReference>
<proteinExistence type="predicted"/>
<dbReference type="PATRIC" id="fig|1444770.3.peg.1020"/>
<organism evidence="2 3">
    <name type="scientific">Xylella taiwanensis</name>
    <dbReference type="NCBI Taxonomy" id="1444770"/>
    <lineage>
        <taxon>Bacteria</taxon>
        <taxon>Pseudomonadati</taxon>
        <taxon>Pseudomonadota</taxon>
        <taxon>Gammaproteobacteria</taxon>
        <taxon>Lysobacterales</taxon>
        <taxon>Lysobacteraceae</taxon>
        <taxon>Xylella</taxon>
    </lineage>
</organism>
<gene>
    <name evidence="2" type="ORF">AF72_04205</name>
</gene>
<name>Z9JK34_9GAMM</name>
<dbReference type="EMBL" id="JDSQ01000005">
    <property type="protein sequence ID" value="EWS78780.1"/>
    <property type="molecule type" value="Genomic_DNA"/>
</dbReference>
<evidence type="ECO:0000313" key="3">
    <source>
        <dbReference type="Proteomes" id="UP000020406"/>
    </source>
</evidence>
<reference evidence="2 3" key="1">
    <citation type="journal article" date="2014" name="Genome Announc.">
        <title>Draft Genome Sequence of Xylella fastidiosa Pear Leaf Scorch Strain in Taiwan.</title>
        <authorList>
            <person name="Su C.C."/>
            <person name="Deng W.L."/>
            <person name="Jan F.J."/>
            <person name="Chang C.J."/>
            <person name="Huang H."/>
            <person name="Chen J."/>
        </authorList>
    </citation>
    <scope>NUCLEOTIDE SEQUENCE [LARGE SCALE GENOMIC DNA]</scope>
    <source>
        <strain evidence="2 3">PLS229</strain>
    </source>
</reference>
<protein>
    <submittedName>
        <fullName evidence="2">Uncharacterized protein</fullName>
    </submittedName>
</protein>
<accession>Z9JK34</accession>